<dbReference type="InterPro" id="IPR054708">
    <property type="entry name" value="MTPAP-like_central"/>
</dbReference>
<feature type="domain" description="Poly(A) RNA polymerase mitochondrial-like central palm" evidence="6">
    <location>
        <begin position="10"/>
        <end position="157"/>
    </location>
</feature>
<dbReference type="GO" id="GO:0005730">
    <property type="term" value="C:nucleolus"/>
    <property type="evidence" value="ECO:0007669"/>
    <property type="project" value="TreeGrafter"/>
</dbReference>
<protein>
    <recommendedName>
        <fullName evidence="2">polynucleotide adenylyltransferase</fullName>
        <ecNumber evidence="2">2.7.7.19</ecNumber>
    </recommendedName>
</protein>
<dbReference type="OrthoDB" id="273917at2759"/>
<dbReference type="GO" id="GO:1990817">
    <property type="term" value="F:poly(A) RNA polymerase activity"/>
    <property type="evidence" value="ECO:0007669"/>
    <property type="project" value="UniProtKB-EC"/>
</dbReference>
<evidence type="ECO:0000259" key="6">
    <source>
        <dbReference type="Pfam" id="PF22600"/>
    </source>
</evidence>
<keyword evidence="3" id="KW-0479">Metal-binding</keyword>
<proteinExistence type="inferred from homology"/>
<organism evidence="7 8">
    <name type="scientific">Spizellomyces punctatus (strain DAOM BR117)</name>
    <dbReference type="NCBI Taxonomy" id="645134"/>
    <lineage>
        <taxon>Eukaryota</taxon>
        <taxon>Fungi</taxon>
        <taxon>Fungi incertae sedis</taxon>
        <taxon>Chytridiomycota</taxon>
        <taxon>Chytridiomycota incertae sedis</taxon>
        <taxon>Chytridiomycetes</taxon>
        <taxon>Spizellomycetales</taxon>
        <taxon>Spizellomycetaceae</taxon>
        <taxon>Spizellomyces</taxon>
    </lineage>
</organism>
<dbReference type="AlphaFoldDB" id="A0A0L0HEB5"/>
<comment type="similarity">
    <text evidence="1">Belongs to the DNA polymerase type-B-like family.</text>
</comment>
<dbReference type="Gene3D" id="3.30.460.10">
    <property type="entry name" value="Beta Polymerase, domain 2"/>
    <property type="match status" value="1"/>
</dbReference>
<dbReference type="OMA" id="LIGWLEM"/>
<dbReference type="GO" id="GO:0031499">
    <property type="term" value="C:TRAMP complex"/>
    <property type="evidence" value="ECO:0007669"/>
    <property type="project" value="TreeGrafter"/>
</dbReference>
<dbReference type="VEuPathDB" id="FungiDB:SPPG_05686"/>
<dbReference type="GO" id="GO:0031123">
    <property type="term" value="P:RNA 3'-end processing"/>
    <property type="evidence" value="ECO:0007669"/>
    <property type="project" value="TreeGrafter"/>
</dbReference>
<dbReference type="GeneID" id="27689047"/>
<feature type="domain" description="PAP-associated" evidence="5">
    <location>
        <begin position="223"/>
        <end position="277"/>
    </location>
</feature>
<evidence type="ECO:0000256" key="4">
    <source>
        <dbReference type="ARBA" id="ARBA00022842"/>
    </source>
</evidence>
<dbReference type="InterPro" id="IPR002058">
    <property type="entry name" value="PAP_assoc"/>
</dbReference>
<dbReference type="InterPro" id="IPR045862">
    <property type="entry name" value="Trf4-like"/>
</dbReference>
<dbReference type="InterPro" id="IPR043519">
    <property type="entry name" value="NT_sf"/>
</dbReference>
<dbReference type="GO" id="GO:0010605">
    <property type="term" value="P:negative regulation of macromolecule metabolic process"/>
    <property type="evidence" value="ECO:0007669"/>
    <property type="project" value="UniProtKB-ARBA"/>
</dbReference>
<dbReference type="Pfam" id="PF22600">
    <property type="entry name" value="MTPAP-like_central"/>
    <property type="match status" value="1"/>
</dbReference>
<dbReference type="SUPFAM" id="SSF81301">
    <property type="entry name" value="Nucleotidyltransferase"/>
    <property type="match status" value="1"/>
</dbReference>
<gene>
    <name evidence="7" type="ORF">SPPG_05686</name>
</gene>
<dbReference type="InParanoid" id="A0A0L0HEB5"/>
<evidence type="ECO:0000259" key="5">
    <source>
        <dbReference type="Pfam" id="PF03828"/>
    </source>
</evidence>
<dbReference type="STRING" id="645134.A0A0L0HEB5"/>
<keyword evidence="8" id="KW-1185">Reference proteome</keyword>
<dbReference type="SUPFAM" id="SSF81631">
    <property type="entry name" value="PAP/OAS1 substrate-binding domain"/>
    <property type="match status" value="1"/>
</dbReference>
<dbReference type="GO" id="GO:0046872">
    <property type="term" value="F:metal ion binding"/>
    <property type="evidence" value="ECO:0007669"/>
    <property type="project" value="UniProtKB-KW"/>
</dbReference>
<sequence>MSRKSRFKILDEEIARFVLDSSLSPEELTFRTWVITKTRAIITEELGDAARVCCFGSSATVPCLILHSSDLDLVVFYDCADLGSDGRFDKGTQVTRESNIRILKRLQECLYRSTLPVRESIRLIGLANVPVLKWTERLTHVPVDISVNNSAGMDSSIQVNAWLQQYPALKPTTLVLKNYLWRLGLNDNYSGGMGSYLLVNLLVFLFQQQPTLNQSPDCCARALLSFLSYYGYLFNYREYGISTRMGKPFLLTTHTRSWHSPRRTDIVPLVVEDPTDPLRDIGHSSFNIAAIFKLFKCDFEKLQAMMTPGTSLPQGGILGLLWKTESQGWLSSKMDSSMANREFTHTMMHCISGCTSFASVHQKTEAINETTQSNTDEEE</sequence>
<dbReference type="GO" id="GO:0043634">
    <property type="term" value="P:polyadenylation-dependent ncRNA catabolic process"/>
    <property type="evidence" value="ECO:0007669"/>
    <property type="project" value="TreeGrafter"/>
</dbReference>
<evidence type="ECO:0000256" key="2">
    <source>
        <dbReference type="ARBA" id="ARBA00012388"/>
    </source>
</evidence>
<dbReference type="PANTHER" id="PTHR23092">
    <property type="entry name" value="POLY(A) RNA POLYMERASE"/>
    <property type="match status" value="1"/>
</dbReference>
<name>A0A0L0HEB5_SPIPD</name>
<dbReference type="Proteomes" id="UP000053201">
    <property type="component" value="Unassembled WGS sequence"/>
</dbReference>
<evidence type="ECO:0000313" key="7">
    <source>
        <dbReference type="EMBL" id="KNC99447.1"/>
    </source>
</evidence>
<evidence type="ECO:0000256" key="1">
    <source>
        <dbReference type="ARBA" id="ARBA00008593"/>
    </source>
</evidence>
<evidence type="ECO:0000256" key="3">
    <source>
        <dbReference type="ARBA" id="ARBA00022723"/>
    </source>
</evidence>
<dbReference type="Pfam" id="PF03828">
    <property type="entry name" value="PAP_assoc"/>
    <property type="match status" value="1"/>
</dbReference>
<evidence type="ECO:0000313" key="8">
    <source>
        <dbReference type="Proteomes" id="UP000053201"/>
    </source>
</evidence>
<dbReference type="GO" id="GO:0003729">
    <property type="term" value="F:mRNA binding"/>
    <property type="evidence" value="ECO:0007669"/>
    <property type="project" value="TreeGrafter"/>
</dbReference>
<accession>A0A0L0HEB5</accession>
<dbReference type="eggNOG" id="KOG1906">
    <property type="taxonomic scope" value="Eukaryota"/>
</dbReference>
<dbReference type="CDD" id="cd05402">
    <property type="entry name" value="NT_PAP_TUTase"/>
    <property type="match status" value="1"/>
</dbReference>
<dbReference type="PANTHER" id="PTHR23092:SF15">
    <property type="entry name" value="INACTIVE NON-CANONICAL POLY(A) RNA POLYMERASE PROTEIN TRF4-2-RELATED"/>
    <property type="match status" value="1"/>
</dbReference>
<keyword evidence="4" id="KW-0460">Magnesium</keyword>
<dbReference type="Gene3D" id="1.10.1410.10">
    <property type="match status" value="1"/>
</dbReference>
<reference evidence="7 8" key="1">
    <citation type="submission" date="2009-08" db="EMBL/GenBank/DDBJ databases">
        <title>The Genome Sequence of Spizellomyces punctatus strain DAOM BR117.</title>
        <authorList>
            <consortium name="The Broad Institute Genome Sequencing Platform"/>
            <person name="Russ C."/>
            <person name="Cuomo C."/>
            <person name="Shea T."/>
            <person name="Young S.K."/>
            <person name="Zeng Q."/>
            <person name="Koehrsen M."/>
            <person name="Haas B."/>
            <person name="Borodovsky M."/>
            <person name="Guigo R."/>
            <person name="Alvarado L."/>
            <person name="Berlin A."/>
            <person name="Bochicchio J."/>
            <person name="Borenstein D."/>
            <person name="Chapman S."/>
            <person name="Chen Z."/>
            <person name="Engels R."/>
            <person name="Freedman E."/>
            <person name="Gellesch M."/>
            <person name="Goldberg J."/>
            <person name="Griggs A."/>
            <person name="Gujja S."/>
            <person name="Heiman D."/>
            <person name="Hepburn T."/>
            <person name="Howarth C."/>
            <person name="Jen D."/>
            <person name="Larson L."/>
            <person name="Lewis B."/>
            <person name="Mehta T."/>
            <person name="Park D."/>
            <person name="Pearson M."/>
            <person name="Roberts A."/>
            <person name="Saif S."/>
            <person name="Shenoy N."/>
            <person name="Sisk P."/>
            <person name="Stolte C."/>
            <person name="Sykes S."/>
            <person name="Thomson T."/>
            <person name="Walk T."/>
            <person name="White J."/>
            <person name="Yandava C."/>
            <person name="Burger G."/>
            <person name="Gray M.W."/>
            <person name="Holland P.W.H."/>
            <person name="King N."/>
            <person name="Lang F.B.F."/>
            <person name="Roger A.J."/>
            <person name="Ruiz-Trillo I."/>
            <person name="Lander E."/>
            <person name="Nusbaum C."/>
        </authorList>
    </citation>
    <scope>NUCLEOTIDE SEQUENCE [LARGE SCALE GENOMIC DNA]</scope>
    <source>
        <strain evidence="7 8">DAOM BR117</strain>
    </source>
</reference>
<dbReference type="EMBL" id="KQ257458">
    <property type="protein sequence ID" value="KNC99447.1"/>
    <property type="molecule type" value="Genomic_DNA"/>
</dbReference>
<dbReference type="EC" id="2.7.7.19" evidence="2"/>
<dbReference type="RefSeq" id="XP_016607487.1">
    <property type="nucleotide sequence ID" value="XM_016753898.1"/>
</dbReference>